<dbReference type="EMBL" id="JBIAZU010000011">
    <property type="protein sequence ID" value="MFF5297480.1"/>
    <property type="molecule type" value="Genomic_DNA"/>
</dbReference>
<sequence length="255" mass="26299">MTDDDLLRDSLHSALDEHTPDRTAMLNRIAANRAAGIRPRGRFLRLAGSGLAVLTVLGLGGVAKWALADQSPSTPAAPPPATASATPSPSTVATATAPTSRSVTSHPRTEAPPATTAPTPSAGLVRGHPGDTQVDKGSLSSTSAVSAAGSTVTLKAAADLTELDLTIRMPDTPGLAPDGFDSPADTVTATVTKQSDALLYHFVLRAGSTLTAGTYTFTAKYTGGARNTAGDTYEAYAFSVERKRIHIYGNFLPKE</sequence>
<dbReference type="Proteomes" id="UP001602245">
    <property type="component" value="Unassembled WGS sequence"/>
</dbReference>
<evidence type="ECO:0000313" key="2">
    <source>
        <dbReference type="EMBL" id="MFF5297480.1"/>
    </source>
</evidence>
<keyword evidence="3" id="KW-1185">Reference proteome</keyword>
<feature type="region of interest" description="Disordered" evidence="1">
    <location>
        <begin position="69"/>
        <end position="141"/>
    </location>
</feature>
<protein>
    <submittedName>
        <fullName evidence="2">Uncharacterized protein</fullName>
    </submittedName>
</protein>
<proteinExistence type="predicted"/>
<feature type="compositionally biased region" description="Low complexity" evidence="1">
    <location>
        <begin position="82"/>
        <end position="122"/>
    </location>
</feature>
<reference evidence="2 3" key="1">
    <citation type="submission" date="2024-10" db="EMBL/GenBank/DDBJ databases">
        <title>The Natural Products Discovery Center: Release of the First 8490 Sequenced Strains for Exploring Actinobacteria Biosynthetic Diversity.</title>
        <authorList>
            <person name="Kalkreuter E."/>
            <person name="Kautsar S.A."/>
            <person name="Yang D."/>
            <person name="Bader C.D."/>
            <person name="Teijaro C.N."/>
            <person name="Fluegel L."/>
            <person name="Davis C.M."/>
            <person name="Simpson J.R."/>
            <person name="Lauterbach L."/>
            <person name="Steele A.D."/>
            <person name="Gui C."/>
            <person name="Meng S."/>
            <person name="Li G."/>
            <person name="Viehrig K."/>
            <person name="Ye F."/>
            <person name="Su P."/>
            <person name="Kiefer A.F."/>
            <person name="Nichols A."/>
            <person name="Cepeda A.J."/>
            <person name="Yan W."/>
            <person name="Fan B."/>
            <person name="Jiang Y."/>
            <person name="Adhikari A."/>
            <person name="Zheng C.-J."/>
            <person name="Schuster L."/>
            <person name="Cowan T.M."/>
            <person name="Smanski M.J."/>
            <person name="Chevrette M.G."/>
            <person name="De Carvalho L.P.S."/>
            <person name="Shen B."/>
        </authorList>
    </citation>
    <scope>NUCLEOTIDE SEQUENCE [LARGE SCALE GENOMIC DNA]</scope>
    <source>
        <strain evidence="2 3">NPDC000087</strain>
    </source>
</reference>
<organism evidence="2 3">
    <name type="scientific">Paractinoplanes globisporus</name>
    <dbReference type="NCBI Taxonomy" id="113565"/>
    <lineage>
        <taxon>Bacteria</taxon>
        <taxon>Bacillati</taxon>
        <taxon>Actinomycetota</taxon>
        <taxon>Actinomycetes</taxon>
        <taxon>Micromonosporales</taxon>
        <taxon>Micromonosporaceae</taxon>
        <taxon>Paractinoplanes</taxon>
    </lineage>
</organism>
<comment type="caution">
    <text evidence="2">The sequence shown here is derived from an EMBL/GenBank/DDBJ whole genome shotgun (WGS) entry which is preliminary data.</text>
</comment>
<name>A0ABW6WXX8_9ACTN</name>
<evidence type="ECO:0000256" key="1">
    <source>
        <dbReference type="SAM" id="MobiDB-lite"/>
    </source>
</evidence>
<gene>
    <name evidence="2" type="ORF">ACFY35_49305</name>
</gene>
<accession>A0ABW6WXX8</accession>
<evidence type="ECO:0000313" key="3">
    <source>
        <dbReference type="Proteomes" id="UP001602245"/>
    </source>
</evidence>
<dbReference type="RefSeq" id="WP_020511993.1">
    <property type="nucleotide sequence ID" value="NZ_JBIAZU010000011.1"/>
</dbReference>